<feature type="region of interest" description="Disordered" evidence="1">
    <location>
        <begin position="350"/>
        <end position="384"/>
    </location>
</feature>
<sequence length="754" mass="80009">MALPKPKYPLDDSCSILYNNTLYTYNSEAFQSLSLVEGAEWTQLPQGESVTGGVCVKATPANGQDALYIVGGTSSNTTDEYSGLQRYTFDDGKWETITTTVLVAQNRLWHSAVYLNASDSILMYAGSQDGTQHLSSQTFTIAASPPYNVLSFGPADGAVAPSAGIQPLLLPWSSSSAIYIGGTDTNTDVMVFDPATSWANSNSTLASPIYSTSAVKAVVVTGDDGCKNLYTFDMTVAPNVVNRTVLVDGSGNPVQSAEAIVSTSTTKETATKRAKRSSLTEADWPAYNGTLAPTSTRTNYSVAMSADGEVVISGGNEDDVLCIFEAKENAWADATSMLVKSPTQQIIVPSTLSSSASPSVTTSSSIATSTGNSTAASGGSTDDDADPFPLKALAALLGSILGIAFLLVCILILLRWRKKKRDLKNAHANGYPLEKDGLEFSDRGPADMHSSMPPPRHGQSASQGSYSSMAILMGRVGHRRGDDKGNGSAGSGTSSHFDKNYEAAISHTTPPDQSFAQSALAKEVSFGQETVTPRPRNPGTQRRGSTRRSSGWNRYWSGGSAMTSFLGFGESKRNTSNGDDEATSQYSDPRLPTQANTQRRPSQITTASSLVPPLKIPIPGDTPLYRVATNSPTVSTAGSHFPMAAEMSGKIEGLRPDSYLSNTSSYDDKSDAYSSGVPESVKDPESWAMGHQDPSRNRPSNGYSVSVYTTNRDTAGGDNFSLQVPQPPPPVQQQSQPSIPSDMSWLNLGTKTRI</sequence>
<feature type="transmembrane region" description="Helical" evidence="2">
    <location>
        <begin position="392"/>
        <end position="414"/>
    </location>
</feature>
<evidence type="ECO:0000313" key="3">
    <source>
        <dbReference type="EMBL" id="APA06781.1"/>
    </source>
</evidence>
<dbReference type="InterPro" id="IPR011043">
    <property type="entry name" value="Gal_Oxase/kelch_b-propeller"/>
</dbReference>
<name>A0A1D9PVR1_SCLS1</name>
<dbReference type="AlphaFoldDB" id="A0A1D9PVR1"/>
<dbReference type="OrthoDB" id="5352000at2759"/>
<evidence type="ECO:0000313" key="4">
    <source>
        <dbReference type="Proteomes" id="UP000177798"/>
    </source>
</evidence>
<evidence type="ECO:0008006" key="5">
    <source>
        <dbReference type="Google" id="ProtNLM"/>
    </source>
</evidence>
<dbReference type="EMBL" id="CP017815">
    <property type="protein sequence ID" value="APA06781.1"/>
    <property type="molecule type" value="Genomic_DNA"/>
</dbReference>
<keyword evidence="2" id="KW-0812">Transmembrane</keyword>
<dbReference type="SUPFAM" id="SSF117281">
    <property type="entry name" value="Kelch motif"/>
    <property type="match status" value="1"/>
</dbReference>
<protein>
    <recommendedName>
        <fullName evidence="5">Pre-mRNA splicing factor CLF1</fullName>
    </recommendedName>
</protein>
<dbReference type="InterPro" id="IPR015915">
    <property type="entry name" value="Kelch-typ_b-propeller"/>
</dbReference>
<keyword evidence="2" id="KW-0472">Membrane</keyword>
<feature type="region of interest" description="Disordered" evidence="1">
    <location>
        <begin position="477"/>
        <end position="497"/>
    </location>
</feature>
<gene>
    <name evidence="3" type="ORF">sscle_02g015510</name>
</gene>
<proteinExistence type="predicted"/>
<feature type="region of interest" description="Disordered" evidence="1">
    <location>
        <begin position="524"/>
        <end position="555"/>
    </location>
</feature>
<dbReference type="Proteomes" id="UP000177798">
    <property type="component" value="Chromosome 2"/>
</dbReference>
<reference evidence="4" key="1">
    <citation type="journal article" date="2017" name="Genome Biol. Evol.">
        <title>The complete genome sequence of the phytopathogenic fungus Sclerotinia sclerotiorum reveals insights into the genome architecture of broad host range pathogens.</title>
        <authorList>
            <person name="Derbyshire M."/>
            <person name="Denton-Giles M."/>
            <person name="Hegedus D."/>
            <person name="Seifbarghy S."/>
            <person name="Rollins J."/>
            <person name="van Kan J."/>
            <person name="Seidl M.F."/>
            <person name="Faino L."/>
            <person name="Mbengue M."/>
            <person name="Navaud O."/>
            <person name="Raffaele S."/>
            <person name="Hammond-Kosack K."/>
            <person name="Heard S."/>
            <person name="Oliver R."/>
        </authorList>
    </citation>
    <scope>NUCLEOTIDE SEQUENCE [LARGE SCALE GENOMIC DNA]</scope>
    <source>
        <strain evidence="4">ATCC 18683 / 1980 / Ss-1</strain>
    </source>
</reference>
<evidence type="ECO:0000256" key="2">
    <source>
        <dbReference type="SAM" id="Phobius"/>
    </source>
</evidence>
<accession>A0A1D9PVR1</accession>
<feature type="compositionally biased region" description="Polar residues" evidence="1">
    <location>
        <begin position="583"/>
        <end position="609"/>
    </location>
</feature>
<feature type="compositionally biased region" description="Low complexity" evidence="1">
    <location>
        <begin position="350"/>
        <end position="380"/>
    </location>
</feature>
<feature type="region of interest" description="Disordered" evidence="1">
    <location>
        <begin position="428"/>
        <end position="465"/>
    </location>
</feature>
<dbReference type="Gene3D" id="2.120.10.80">
    <property type="entry name" value="Kelch-type beta propeller"/>
    <property type="match status" value="1"/>
</dbReference>
<feature type="compositionally biased region" description="Low complexity" evidence="1">
    <location>
        <begin position="539"/>
        <end position="551"/>
    </location>
</feature>
<dbReference type="SUPFAM" id="SSF50965">
    <property type="entry name" value="Galactose oxidase, central domain"/>
    <property type="match status" value="1"/>
</dbReference>
<dbReference type="VEuPathDB" id="FungiDB:sscle_02g015510"/>
<feature type="compositionally biased region" description="Polar residues" evidence="1">
    <location>
        <begin position="697"/>
        <end position="713"/>
    </location>
</feature>
<feature type="region of interest" description="Disordered" evidence="1">
    <location>
        <begin position="567"/>
        <end position="615"/>
    </location>
</feature>
<feature type="region of interest" description="Disordered" evidence="1">
    <location>
        <begin position="655"/>
        <end position="754"/>
    </location>
</feature>
<evidence type="ECO:0000256" key="1">
    <source>
        <dbReference type="SAM" id="MobiDB-lite"/>
    </source>
</evidence>
<feature type="compositionally biased region" description="Basic and acidic residues" evidence="1">
    <location>
        <begin position="433"/>
        <end position="446"/>
    </location>
</feature>
<organism evidence="3 4">
    <name type="scientific">Sclerotinia sclerotiorum (strain ATCC 18683 / 1980 / Ss-1)</name>
    <name type="common">White mold</name>
    <name type="synonym">Whetzelinia sclerotiorum</name>
    <dbReference type="NCBI Taxonomy" id="665079"/>
    <lineage>
        <taxon>Eukaryota</taxon>
        <taxon>Fungi</taxon>
        <taxon>Dikarya</taxon>
        <taxon>Ascomycota</taxon>
        <taxon>Pezizomycotina</taxon>
        <taxon>Leotiomycetes</taxon>
        <taxon>Helotiales</taxon>
        <taxon>Sclerotiniaceae</taxon>
        <taxon>Sclerotinia</taxon>
    </lineage>
</organism>
<keyword evidence="2" id="KW-1133">Transmembrane helix</keyword>